<protein>
    <submittedName>
        <fullName evidence="1">Uncharacterized protein</fullName>
    </submittedName>
</protein>
<dbReference type="EMBL" id="MU151612">
    <property type="protein sequence ID" value="KAF9442539.1"/>
    <property type="molecule type" value="Genomic_DNA"/>
</dbReference>
<reference evidence="1" key="1">
    <citation type="submission" date="2020-11" db="EMBL/GenBank/DDBJ databases">
        <authorList>
            <consortium name="DOE Joint Genome Institute"/>
            <person name="Ahrendt S."/>
            <person name="Riley R."/>
            <person name="Andreopoulos W."/>
            <person name="Labutti K."/>
            <person name="Pangilinan J."/>
            <person name="Ruiz-Duenas F.J."/>
            <person name="Barrasa J.M."/>
            <person name="Sanchez-Garcia M."/>
            <person name="Camarero S."/>
            <person name="Miyauchi S."/>
            <person name="Serrano A."/>
            <person name="Linde D."/>
            <person name="Babiker R."/>
            <person name="Drula E."/>
            <person name="Ayuso-Fernandez I."/>
            <person name="Pacheco R."/>
            <person name="Padilla G."/>
            <person name="Ferreira P."/>
            <person name="Barriuso J."/>
            <person name="Kellner H."/>
            <person name="Castanera R."/>
            <person name="Alfaro M."/>
            <person name="Ramirez L."/>
            <person name="Pisabarro A.G."/>
            <person name="Kuo A."/>
            <person name="Tritt A."/>
            <person name="Lipzen A."/>
            <person name="He G."/>
            <person name="Yan M."/>
            <person name="Ng V."/>
            <person name="Cullen D."/>
            <person name="Martin F."/>
            <person name="Rosso M.-N."/>
            <person name="Henrissat B."/>
            <person name="Hibbett D."/>
            <person name="Martinez A.T."/>
            <person name="Grigoriev I.V."/>
        </authorList>
    </citation>
    <scope>NUCLEOTIDE SEQUENCE</scope>
    <source>
        <strain evidence="1">MF-IS2</strain>
    </source>
</reference>
<evidence type="ECO:0000313" key="2">
    <source>
        <dbReference type="Proteomes" id="UP000807342"/>
    </source>
</evidence>
<keyword evidence="2" id="KW-1185">Reference proteome</keyword>
<proteinExistence type="predicted"/>
<accession>A0A9P6BYD4</accession>
<dbReference type="AlphaFoldDB" id="A0A9P6BYD4"/>
<organism evidence="1 2">
    <name type="scientific">Macrolepiota fuliginosa MF-IS2</name>
    <dbReference type="NCBI Taxonomy" id="1400762"/>
    <lineage>
        <taxon>Eukaryota</taxon>
        <taxon>Fungi</taxon>
        <taxon>Dikarya</taxon>
        <taxon>Basidiomycota</taxon>
        <taxon>Agaricomycotina</taxon>
        <taxon>Agaricomycetes</taxon>
        <taxon>Agaricomycetidae</taxon>
        <taxon>Agaricales</taxon>
        <taxon>Agaricineae</taxon>
        <taxon>Agaricaceae</taxon>
        <taxon>Macrolepiota</taxon>
    </lineage>
</organism>
<evidence type="ECO:0000313" key="1">
    <source>
        <dbReference type="EMBL" id="KAF9442539.1"/>
    </source>
</evidence>
<feature type="non-terminal residue" evidence="1">
    <location>
        <position position="1"/>
    </location>
</feature>
<name>A0A9P6BYD4_9AGAR</name>
<comment type="caution">
    <text evidence="1">The sequence shown here is derived from an EMBL/GenBank/DDBJ whole genome shotgun (WGS) entry which is preliminary data.</text>
</comment>
<gene>
    <name evidence="1" type="ORF">P691DRAFT_810474</name>
</gene>
<sequence length="371" mass="42624">MVSVFPIEIYEIIISHAPDDPVTLNSLSLASVAFVPHSQRRLFGVFRTDRWRHPGQYYPHPNFIKFFDTLLESPHLATYVREFVAPFVPRATQTSADERWVSSMLEALPLMVNLKSFSTFNYIWMPELMLQALVDCPFRLEELQWNWVVRKPEQYQTQLMSTFLSRQTEIHTLSLKMTPIHIPPEALPNLISLATTCENMVAILPGRSSVDTLSCIYIDAADPDFEPMTPESPLVAPFNNIKRLCLGVSAMWLRNMEVYFPSLEVLQTNIEMIRDYQFIAASFPRLRIIHITKAAFTNEQGMMAKWLYSSLPTLECVIWGQSFSGRSPTSQHTYDCWLRSSLPTVLDAQQVHERTGLLFLGRIEPPLASYN</sequence>
<dbReference type="Proteomes" id="UP000807342">
    <property type="component" value="Unassembled WGS sequence"/>
</dbReference>
<dbReference type="OrthoDB" id="2980971at2759"/>